<dbReference type="Proteomes" id="UP000434172">
    <property type="component" value="Unassembled WGS sequence"/>
</dbReference>
<reference evidence="1 2" key="1">
    <citation type="submission" date="2019-12" db="EMBL/GenBank/DDBJ databases">
        <title>A genome sequence resource for the geographically widespread anthracnose pathogen Colletotrichum asianum.</title>
        <authorList>
            <person name="Meng Y."/>
        </authorList>
    </citation>
    <scope>NUCLEOTIDE SEQUENCE [LARGE SCALE GENOMIC DNA]</scope>
    <source>
        <strain evidence="1 2">ICMP 18580</strain>
    </source>
</reference>
<sequence length="98" mass="10204">ATRRSLHARDLIRFGYCASVLRVSTAISSSSSEMTVCKLLGSREVASPSLSVGGGVVVVALVLANLFGASACAFCFLFFDFVFAMAASIGVVDDEFVG</sequence>
<accession>A0A8H3ZSM8</accession>
<gene>
    <name evidence="1" type="ORF">GQ607_010638</name>
</gene>
<comment type="caution">
    <text evidence="1">The sequence shown here is derived from an EMBL/GenBank/DDBJ whole genome shotgun (WGS) entry which is preliminary data.</text>
</comment>
<name>A0A8H3ZSM8_9PEZI</name>
<feature type="non-terminal residue" evidence="1">
    <location>
        <position position="1"/>
    </location>
</feature>
<proteinExistence type="predicted"/>
<evidence type="ECO:0000313" key="1">
    <source>
        <dbReference type="EMBL" id="KAF0322135.1"/>
    </source>
</evidence>
<protein>
    <submittedName>
        <fullName evidence="1">Uncharacterized protein</fullName>
    </submittedName>
</protein>
<organism evidence="1 2">
    <name type="scientific">Colletotrichum asianum</name>
    <dbReference type="NCBI Taxonomy" id="702518"/>
    <lineage>
        <taxon>Eukaryota</taxon>
        <taxon>Fungi</taxon>
        <taxon>Dikarya</taxon>
        <taxon>Ascomycota</taxon>
        <taxon>Pezizomycotina</taxon>
        <taxon>Sordariomycetes</taxon>
        <taxon>Hypocreomycetidae</taxon>
        <taxon>Glomerellales</taxon>
        <taxon>Glomerellaceae</taxon>
        <taxon>Colletotrichum</taxon>
        <taxon>Colletotrichum gloeosporioides species complex</taxon>
    </lineage>
</organism>
<dbReference type="EMBL" id="WOWK01000064">
    <property type="protein sequence ID" value="KAF0322135.1"/>
    <property type="molecule type" value="Genomic_DNA"/>
</dbReference>
<evidence type="ECO:0000313" key="2">
    <source>
        <dbReference type="Proteomes" id="UP000434172"/>
    </source>
</evidence>
<dbReference type="AlphaFoldDB" id="A0A8H3ZSM8"/>
<keyword evidence="2" id="KW-1185">Reference proteome</keyword>